<sequence>MRTPRSSIPTSWFLVAAVAGASALGIAACGRPAEAGAAEGLPPAAVSSLPGAADVVTASQAARSLPAANMSLPRGWKRCVNVTENYSIGYPGTWHTTQIRPEEVCAQFHPDPFTIPAESEYPLTALNAKRVPAPPSRTDTEFEHTLLWEQTTVGARRAVRFETSSTGAGLYLAGTRQYGYVLRLGQSLISVHTTAEPGETRYTAWQTVVDKAVHTLTVAPRSPAHRGCVPIRPDSGFYEAGRVATEELTTPTSRCTTISVSHVVDPANPSDRCQTFRLAFWPLVDGSLTYTEPVTACGARRTVLARNVPDNARYLVLYDVDYIDPEIQTVKFRVWH</sequence>
<protein>
    <submittedName>
        <fullName evidence="2">Uncharacterized protein</fullName>
    </submittedName>
</protein>
<name>A0A1K0FS22_9ACTN</name>
<dbReference type="EMBL" id="MEIA01000014">
    <property type="protein sequence ID" value="OJF15637.1"/>
    <property type="molecule type" value="Genomic_DNA"/>
</dbReference>
<organism evidence="2 3">
    <name type="scientific">Couchioplanes caeruleus subsp. caeruleus</name>
    <dbReference type="NCBI Taxonomy" id="56427"/>
    <lineage>
        <taxon>Bacteria</taxon>
        <taxon>Bacillati</taxon>
        <taxon>Actinomycetota</taxon>
        <taxon>Actinomycetes</taxon>
        <taxon>Micromonosporales</taxon>
        <taxon>Micromonosporaceae</taxon>
        <taxon>Couchioplanes</taxon>
    </lineage>
</organism>
<reference evidence="2 3" key="1">
    <citation type="submission" date="2016-09" db="EMBL/GenBank/DDBJ databases">
        <title>Couchioplanes caeruleus draft genome sequence.</title>
        <authorList>
            <person name="Sheehan J."/>
            <person name="Caffrey P."/>
        </authorList>
    </citation>
    <scope>NUCLEOTIDE SEQUENCE [LARGE SCALE GENOMIC DNA]</scope>
    <source>
        <strain evidence="2 3">DSM 43634</strain>
    </source>
</reference>
<evidence type="ECO:0000313" key="2">
    <source>
        <dbReference type="EMBL" id="OJF15637.1"/>
    </source>
</evidence>
<evidence type="ECO:0000256" key="1">
    <source>
        <dbReference type="SAM" id="SignalP"/>
    </source>
</evidence>
<feature type="chain" id="PRO_5039727112" evidence="1">
    <location>
        <begin position="22"/>
        <end position="336"/>
    </location>
</feature>
<keyword evidence="1" id="KW-0732">Signal</keyword>
<dbReference type="RefSeq" id="WP_071803229.1">
    <property type="nucleotide sequence ID" value="NZ_MEIA01000014.1"/>
</dbReference>
<dbReference type="AlphaFoldDB" id="A0A1K0FS22"/>
<gene>
    <name evidence="2" type="ORF">BG844_03255</name>
</gene>
<dbReference type="Proteomes" id="UP000182486">
    <property type="component" value="Unassembled WGS sequence"/>
</dbReference>
<dbReference type="PROSITE" id="PS51257">
    <property type="entry name" value="PROKAR_LIPOPROTEIN"/>
    <property type="match status" value="1"/>
</dbReference>
<comment type="caution">
    <text evidence="2">The sequence shown here is derived from an EMBL/GenBank/DDBJ whole genome shotgun (WGS) entry which is preliminary data.</text>
</comment>
<evidence type="ECO:0000313" key="3">
    <source>
        <dbReference type="Proteomes" id="UP000182486"/>
    </source>
</evidence>
<accession>A0A1K0FS22</accession>
<keyword evidence="3" id="KW-1185">Reference proteome</keyword>
<proteinExistence type="predicted"/>
<feature type="signal peptide" evidence="1">
    <location>
        <begin position="1"/>
        <end position="21"/>
    </location>
</feature>